<reference evidence="1" key="1">
    <citation type="submission" date="2021-03" db="EMBL/GenBank/DDBJ databases">
        <title>Genomic Encyclopedia of Type Strains, Phase IV (KMG-IV): sequencing the most valuable type-strain genomes for metagenomic binning, comparative biology and taxonomic classification.</title>
        <authorList>
            <person name="Goeker M."/>
        </authorList>
    </citation>
    <scope>NUCLEOTIDE SEQUENCE</scope>
    <source>
        <strain evidence="1">DSM 18131</strain>
    </source>
</reference>
<evidence type="ECO:0000313" key="2">
    <source>
        <dbReference type="Proteomes" id="UP000823773"/>
    </source>
</evidence>
<accession>A0ACC5T3C0</accession>
<dbReference type="EMBL" id="JAGGJR010000011">
    <property type="protein sequence ID" value="MBP1875575.1"/>
    <property type="molecule type" value="Genomic_DNA"/>
</dbReference>
<proteinExistence type="predicted"/>
<evidence type="ECO:0000313" key="1">
    <source>
        <dbReference type="EMBL" id="MBP1875575.1"/>
    </source>
</evidence>
<gene>
    <name evidence="1" type="ORF">J2Z19_005311</name>
</gene>
<sequence>MKFAAAILFLALPAAGHSADGSSETGAMVFKTCAACHNVDEPINKVGPHLVGIIDRQAASIADYKNYSDALKQEASKGLKWDEAALATFLAGPRTMIPKTRMAFSGLKSAQDIADVMAYLKSLNGQ</sequence>
<dbReference type="Proteomes" id="UP000823773">
    <property type="component" value="Unassembled WGS sequence"/>
</dbReference>
<protein>
    <submittedName>
        <fullName evidence="1">Cytochrome c</fullName>
    </submittedName>
</protein>
<comment type="caution">
    <text evidence="1">The sequence shown here is derived from an EMBL/GenBank/DDBJ whole genome shotgun (WGS) entry which is preliminary data.</text>
</comment>
<organism evidence="1 2">
    <name type="scientific">Ensifer adhaerens</name>
    <name type="common">Sinorhizobium morelense</name>
    <dbReference type="NCBI Taxonomy" id="106592"/>
    <lineage>
        <taxon>Bacteria</taxon>
        <taxon>Pseudomonadati</taxon>
        <taxon>Pseudomonadota</taxon>
        <taxon>Alphaproteobacteria</taxon>
        <taxon>Hyphomicrobiales</taxon>
        <taxon>Rhizobiaceae</taxon>
        <taxon>Sinorhizobium/Ensifer group</taxon>
        <taxon>Ensifer</taxon>
    </lineage>
</organism>
<keyword evidence="2" id="KW-1185">Reference proteome</keyword>
<name>A0ACC5T3C0_ENSAD</name>